<keyword evidence="3 4" id="KW-0408">Iron</keyword>
<accession>A0A327WKG7</accession>
<evidence type="ECO:0000256" key="4">
    <source>
        <dbReference type="PROSITE-ProRule" id="PRU00433"/>
    </source>
</evidence>
<evidence type="ECO:0000256" key="1">
    <source>
        <dbReference type="ARBA" id="ARBA00022617"/>
    </source>
</evidence>
<dbReference type="AlphaFoldDB" id="A0A327WKG7"/>
<organism evidence="6 7">
    <name type="scientific">Larkinella arboricola</name>
    <dbReference type="NCBI Taxonomy" id="643671"/>
    <lineage>
        <taxon>Bacteria</taxon>
        <taxon>Pseudomonadati</taxon>
        <taxon>Bacteroidota</taxon>
        <taxon>Cytophagia</taxon>
        <taxon>Cytophagales</taxon>
        <taxon>Spirosomataceae</taxon>
        <taxon>Larkinella</taxon>
    </lineage>
</organism>
<sequence>MKIRVFLITALCFAFALKPKHGISPGPRADSLRLQKAMESFRLEEGLSIERVASEPLVIDPVAFAFDERNELYVVEDRGYPDPIDGSKAPAIGRIALLRDTNQDGTYDTRHEFAEGLTYPNGILPWKGGVFVTCAPHIYYFKDTDGDGRADIKDIVLTGFNSDKTAQIRISHPILGLDGWVYITSGLNSGTVTSPKHPQRAAVSFTSADGRFDPETFVFENAGGRSQFGLAFDPFGRRFGTSNRHPVMQMMIAPWELKRNPSLAFTETYQNVSNVEANARVMPISKAVTTAEFIPKLMGLSHTGTFTSACGLLIYNGDRLTDAHKGNVFICEPAQNLVQRQLISPAGAGFRSEVADPNKEFLASTDEWFRPVFLTHGPDGSLYLADMYRKVIDHPSYVPEEARHLLDFESGKADGRLYRIFKKGQPVRQSRTDFGNSGQVLSALDSDNEWQRQTAFRIILQHKNADYVPGLKLLATGSSRAESRAAALWLLHHLQALDRELVQKLLQDPSAGVREQAVKLAGHVSPDEAVISGLLAPVAKDTDKRVRFTAALVLGNCKTQVCLEALAKIAAMDGEEKWTRNAVLSGISERLPEFLAAFRKQKAKDARAYALVMQEMGRLFGNAAPVQACQTLLVETLDKNAGEDWRVATILGLAEGVVKRNEFSGTGKTVLLALLAGTSEKSAVTKMEAFMATMNTVALRKDLPLSVRKDAVALLGFYDFQKVKPTLAKTLNAQNPPELQIETVSALTRLAKAEGATLLTQRTTWSGYTPRVKSAVVAALVSNSEFIPVLFKAIEGKAVGAAEISSNDRQRLMNHKDQAVSRQATTYFAELESGGRMKMYQAFRAKLGEPAVAAQGKEVFRRTCSACHSHSEMQGGNVGPDLTGIRNQPPDAILLHILVPNYEVYPAYQALNIETVEGNTLTGWLISETDNSLTIRTAFSTEETILRKNIKTLTNPGLSLMPDGLEQTMSSQELLNLIAFLKSSGEG</sequence>
<gene>
    <name evidence="6" type="ORF">LX87_05324</name>
</gene>
<evidence type="ECO:0000259" key="5">
    <source>
        <dbReference type="PROSITE" id="PS51007"/>
    </source>
</evidence>
<dbReference type="InterPro" id="IPR011042">
    <property type="entry name" value="6-blade_b-propeller_TolB-like"/>
</dbReference>
<dbReference type="InterPro" id="IPR016024">
    <property type="entry name" value="ARM-type_fold"/>
</dbReference>
<dbReference type="InterPro" id="IPR013427">
    <property type="entry name" value="Haem-bd_dom_put"/>
</dbReference>
<dbReference type="InterPro" id="IPR013428">
    <property type="entry name" value="Membrane-bound_put_N"/>
</dbReference>
<evidence type="ECO:0000313" key="6">
    <source>
        <dbReference type="EMBL" id="RAJ91107.1"/>
    </source>
</evidence>
<keyword evidence="7" id="KW-1185">Reference proteome</keyword>
<name>A0A327WKG7_LARAB</name>
<dbReference type="GO" id="GO:0020037">
    <property type="term" value="F:heme binding"/>
    <property type="evidence" value="ECO:0007669"/>
    <property type="project" value="InterPro"/>
</dbReference>
<dbReference type="Gene3D" id="2.120.10.30">
    <property type="entry name" value="TolB, C-terminal domain"/>
    <property type="match status" value="1"/>
</dbReference>
<dbReference type="InterPro" id="IPR011041">
    <property type="entry name" value="Quinoprot_gluc/sorb_DH_b-prop"/>
</dbReference>
<evidence type="ECO:0000256" key="2">
    <source>
        <dbReference type="ARBA" id="ARBA00022723"/>
    </source>
</evidence>
<dbReference type="InterPro" id="IPR055557">
    <property type="entry name" value="DUF7133"/>
</dbReference>
<proteinExistence type="predicted"/>
<keyword evidence="1 4" id="KW-0349">Heme</keyword>
<keyword evidence="2 4" id="KW-0479">Metal-binding</keyword>
<dbReference type="Pfam" id="PF13442">
    <property type="entry name" value="Cytochrome_CBB3"/>
    <property type="match status" value="1"/>
</dbReference>
<dbReference type="Proteomes" id="UP000248790">
    <property type="component" value="Unassembled WGS sequence"/>
</dbReference>
<dbReference type="GO" id="GO:0046872">
    <property type="term" value="F:metal ion binding"/>
    <property type="evidence" value="ECO:0007669"/>
    <property type="project" value="UniProtKB-KW"/>
</dbReference>
<dbReference type="GO" id="GO:0009055">
    <property type="term" value="F:electron transfer activity"/>
    <property type="evidence" value="ECO:0007669"/>
    <property type="project" value="InterPro"/>
</dbReference>
<dbReference type="SUPFAM" id="SSF48371">
    <property type="entry name" value="ARM repeat"/>
    <property type="match status" value="1"/>
</dbReference>
<dbReference type="NCBIfam" id="TIGR02604">
    <property type="entry name" value="Piru_Ver_Nterm"/>
    <property type="match status" value="1"/>
</dbReference>
<reference evidence="6 7" key="1">
    <citation type="submission" date="2018-06" db="EMBL/GenBank/DDBJ databases">
        <title>Genomic Encyclopedia of Archaeal and Bacterial Type Strains, Phase II (KMG-II): from individual species to whole genera.</title>
        <authorList>
            <person name="Goeker M."/>
        </authorList>
    </citation>
    <scope>NUCLEOTIDE SEQUENCE [LARGE SCALE GENOMIC DNA]</scope>
    <source>
        <strain evidence="6 7">DSM 21851</strain>
    </source>
</reference>
<dbReference type="Pfam" id="PF13646">
    <property type="entry name" value="HEAT_2"/>
    <property type="match status" value="1"/>
</dbReference>
<feature type="domain" description="Cytochrome c" evidence="5">
    <location>
        <begin position="851"/>
        <end position="985"/>
    </location>
</feature>
<comment type="caution">
    <text evidence="6">The sequence shown here is derived from an EMBL/GenBank/DDBJ whole genome shotgun (WGS) entry which is preliminary data.</text>
</comment>
<dbReference type="SUPFAM" id="SSF46626">
    <property type="entry name" value="Cytochrome c"/>
    <property type="match status" value="1"/>
</dbReference>
<evidence type="ECO:0000256" key="3">
    <source>
        <dbReference type="ARBA" id="ARBA00023004"/>
    </source>
</evidence>
<dbReference type="RefSeq" id="WP_111631329.1">
    <property type="nucleotide sequence ID" value="NZ_QLMC01000009.1"/>
</dbReference>
<dbReference type="InterPro" id="IPR011989">
    <property type="entry name" value="ARM-like"/>
</dbReference>
<dbReference type="SUPFAM" id="SSF50952">
    <property type="entry name" value="Soluble quinoprotein glucose dehydrogenase"/>
    <property type="match status" value="1"/>
</dbReference>
<dbReference type="InterPro" id="IPR036909">
    <property type="entry name" value="Cyt_c-like_dom_sf"/>
</dbReference>
<dbReference type="NCBIfam" id="TIGR02603">
    <property type="entry name" value="CxxCH_TIGR02603"/>
    <property type="match status" value="1"/>
</dbReference>
<dbReference type="PANTHER" id="PTHR33546">
    <property type="entry name" value="LARGE, MULTIFUNCTIONAL SECRETED PROTEIN-RELATED"/>
    <property type="match status" value="1"/>
</dbReference>
<dbReference type="Pfam" id="PF23500">
    <property type="entry name" value="DUF7133"/>
    <property type="match status" value="1"/>
</dbReference>
<dbReference type="PROSITE" id="PS51007">
    <property type="entry name" value="CYTC"/>
    <property type="match status" value="1"/>
</dbReference>
<protein>
    <submittedName>
        <fullName evidence="6">Putative membrane-bound dehydrogenase-like protein</fullName>
    </submittedName>
</protein>
<dbReference type="OrthoDB" id="9808161at2"/>
<dbReference type="Gene3D" id="1.25.10.10">
    <property type="entry name" value="Leucine-rich Repeat Variant"/>
    <property type="match status" value="1"/>
</dbReference>
<dbReference type="PANTHER" id="PTHR33546:SF1">
    <property type="entry name" value="LARGE, MULTIFUNCTIONAL SECRETED PROTEIN"/>
    <property type="match status" value="1"/>
</dbReference>
<dbReference type="EMBL" id="QLMC01000009">
    <property type="protein sequence ID" value="RAJ91107.1"/>
    <property type="molecule type" value="Genomic_DNA"/>
</dbReference>
<dbReference type="Gene3D" id="1.10.760.10">
    <property type="entry name" value="Cytochrome c-like domain"/>
    <property type="match status" value="1"/>
</dbReference>
<evidence type="ECO:0000313" key="7">
    <source>
        <dbReference type="Proteomes" id="UP000248790"/>
    </source>
</evidence>
<dbReference type="InterPro" id="IPR009056">
    <property type="entry name" value="Cyt_c-like_dom"/>
</dbReference>